<reference evidence="1 2" key="1">
    <citation type="submission" date="2020-09" db="EMBL/GenBank/DDBJ databases">
        <title>De no assembly of potato wild relative species, Solanum commersonii.</title>
        <authorList>
            <person name="Cho K."/>
        </authorList>
    </citation>
    <scope>NUCLEOTIDE SEQUENCE [LARGE SCALE GENOMIC DNA]</scope>
    <source>
        <strain evidence="1">LZ3.2</strain>
        <tissue evidence="1">Leaf</tissue>
    </source>
</reference>
<dbReference type="AlphaFoldDB" id="A0A9J6B209"/>
<accession>A0A9J6B209</accession>
<protein>
    <submittedName>
        <fullName evidence="1">Uncharacterized protein</fullName>
    </submittedName>
</protein>
<sequence length="62" mass="7216">MNEQAILAVLTPLRTSIDDLTTRVEIYERTYCYLRGDGFESQGFRFEKGCGLFEVHKLHFSL</sequence>
<comment type="caution">
    <text evidence="1">The sequence shown here is derived from an EMBL/GenBank/DDBJ whole genome shotgun (WGS) entry which is preliminary data.</text>
</comment>
<dbReference type="EMBL" id="JACXVP010000001">
    <property type="protein sequence ID" value="KAG5630611.1"/>
    <property type="molecule type" value="Genomic_DNA"/>
</dbReference>
<organism evidence="1 2">
    <name type="scientific">Solanum commersonii</name>
    <name type="common">Commerson's wild potato</name>
    <name type="synonym">Commerson's nightshade</name>
    <dbReference type="NCBI Taxonomy" id="4109"/>
    <lineage>
        <taxon>Eukaryota</taxon>
        <taxon>Viridiplantae</taxon>
        <taxon>Streptophyta</taxon>
        <taxon>Embryophyta</taxon>
        <taxon>Tracheophyta</taxon>
        <taxon>Spermatophyta</taxon>
        <taxon>Magnoliopsida</taxon>
        <taxon>eudicotyledons</taxon>
        <taxon>Gunneridae</taxon>
        <taxon>Pentapetalae</taxon>
        <taxon>asterids</taxon>
        <taxon>lamiids</taxon>
        <taxon>Solanales</taxon>
        <taxon>Solanaceae</taxon>
        <taxon>Solanoideae</taxon>
        <taxon>Solaneae</taxon>
        <taxon>Solanum</taxon>
    </lineage>
</organism>
<keyword evidence="2" id="KW-1185">Reference proteome</keyword>
<proteinExistence type="predicted"/>
<name>A0A9J6B209_SOLCO</name>
<dbReference type="Proteomes" id="UP000824120">
    <property type="component" value="Chromosome 1"/>
</dbReference>
<gene>
    <name evidence="1" type="ORF">H5410_002328</name>
</gene>
<evidence type="ECO:0000313" key="2">
    <source>
        <dbReference type="Proteomes" id="UP000824120"/>
    </source>
</evidence>
<evidence type="ECO:0000313" key="1">
    <source>
        <dbReference type="EMBL" id="KAG5630611.1"/>
    </source>
</evidence>